<dbReference type="Proteomes" id="UP000178606">
    <property type="component" value="Unassembled WGS sequence"/>
</dbReference>
<comment type="caution">
    <text evidence="2">The sequence shown here is derived from an EMBL/GenBank/DDBJ whole genome shotgun (WGS) entry which is preliminary data.</text>
</comment>
<keyword evidence="1" id="KW-0812">Transmembrane</keyword>
<feature type="transmembrane region" description="Helical" evidence="1">
    <location>
        <begin position="34"/>
        <end position="64"/>
    </location>
</feature>
<reference evidence="2 3" key="1">
    <citation type="journal article" date="2016" name="Nat. Commun.">
        <title>Thousands of microbial genomes shed light on interconnected biogeochemical processes in an aquifer system.</title>
        <authorList>
            <person name="Anantharaman K."/>
            <person name="Brown C.T."/>
            <person name="Hug L.A."/>
            <person name="Sharon I."/>
            <person name="Castelle C.J."/>
            <person name="Probst A.J."/>
            <person name="Thomas B.C."/>
            <person name="Singh A."/>
            <person name="Wilkins M.J."/>
            <person name="Karaoz U."/>
            <person name="Brodie E.L."/>
            <person name="Williams K.H."/>
            <person name="Hubbard S.S."/>
            <person name="Banfield J.F."/>
        </authorList>
    </citation>
    <scope>NUCLEOTIDE SEQUENCE [LARGE SCALE GENOMIC DNA]</scope>
    <source>
        <strain evidence="3">RIFCSPLOWO2_12_FULL_64_10</strain>
    </source>
</reference>
<gene>
    <name evidence="2" type="ORF">A3F84_18635</name>
</gene>
<dbReference type="AlphaFoldDB" id="A0A1F6CBK3"/>
<evidence type="ECO:0000313" key="3">
    <source>
        <dbReference type="Proteomes" id="UP000178606"/>
    </source>
</evidence>
<evidence type="ECO:0008006" key="4">
    <source>
        <dbReference type="Google" id="ProtNLM"/>
    </source>
</evidence>
<proteinExistence type="predicted"/>
<accession>A0A1F6CBK3</accession>
<organism evidence="2 3">
    <name type="scientific">Handelsmanbacteria sp. (strain RIFCSPLOWO2_12_FULL_64_10)</name>
    <dbReference type="NCBI Taxonomy" id="1817868"/>
    <lineage>
        <taxon>Bacteria</taxon>
        <taxon>Candidatus Handelsmaniibacteriota</taxon>
    </lineage>
</organism>
<keyword evidence="1" id="KW-0472">Membrane</keyword>
<sequence length="176" mass="18406">MIACPGCGGRNEPDAKTCAWCARPFVAQPRRIPVAVFALSGAVLLGVAIVIGAFFAVTTLLAVLTPSPSTEGPAAQPTVGVPTPTLVAEPVPQSDATPRPEGEYVRVANTGGTGAFIREEPRANARGIAAYPDRTVLRIIGTDISAEGRAWRNVEDQRGIRGWTPGEFLVPSDVGF</sequence>
<keyword evidence="1" id="KW-1133">Transmembrane helix</keyword>
<name>A0A1F6CBK3_HANXR</name>
<dbReference type="EMBL" id="MFKF01000303">
    <property type="protein sequence ID" value="OGG46546.1"/>
    <property type="molecule type" value="Genomic_DNA"/>
</dbReference>
<protein>
    <recommendedName>
        <fullName evidence="4">SH3b domain-containing protein</fullName>
    </recommendedName>
</protein>
<evidence type="ECO:0000256" key="1">
    <source>
        <dbReference type="SAM" id="Phobius"/>
    </source>
</evidence>
<evidence type="ECO:0000313" key="2">
    <source>
        <dbReference type="EMBL" id="OGG46546.1"/>
    </source>
</evidence>